<evidence type="ECO:0000256" key="3">
    <source>
        <dbReference type="ARBA" id="ARBA00022448"/>
    </source>
</evidence>
<gene>
    <name evidence="13" type="ORF">ECB94_17720</name>
</gene>
<keyword evidence="5" id="KW-0812">Transmembrane</keyword>
<evidence type="ECO:0000313" key="14">
    <source>
        <dbReference type="Proteomes" id="UP000279760"/>
    </source>
</evidence>
<keyword evidence="9" id="KW-0472">Membrane</keyword>
<evidence type="ECO:0000256" key="10">
    <source>
        <dbReference type="ARBA" id="ARBA00023237"/>
    </source>
</evidence>
<dbReference type="Proteomes" id="UP000279760">
    <property type="component" value="Chromosome 2"/>
</dbReference>
<dbReference type="SUPFAM" id="SSF56935">
    <property type="entry name" value="Porins"/>
    <property type="match status" value="1"/>
</dbReference>
<evidence type="ECO:0000256" key="5">
    <source>
        <dbReference type="ARBA" id="ARBA00022692"/>
    </source>
</evidence>
<keyword evidence="10" id="KW-0998">Cell outer membrane</keyword>
<evidence type="ECO:0000256" key="2">
    <source>
        <dbReference type="ARBA" id="ARBA00011233"/>
    </source>
</evidence>
<dbReference type="GO" id="GO:0015288">
    <property type="term" value="F:porin activity"/>
    <property type="evidence" value="ECO:0007669"/>
    <property type="project" value="UniProtKB-KW"/>
</dbReference>
<dbReference type="InterPro" id="IPR033900">
    <property type="entry name" value="Gram_neg_porin_domain"/>
</dbReference>
<feature type="domain" description="Porin" evidence="12">
    <location>
        <begin position="12"/>
        <end position="306"/>
    </location>
</feature>
<accession>A0A3G4VE88</accession>
<evidence type="ECO:0000313" key="13">
    <source>
        <dbReference type="EMBL" id="AYV23146.1"/>
    </source>
</evidence>
<sequence>MQLKHSLLLSTIALCTTPVAATTFEAPNFYGDILGQVRWEAGQDYQSEIHRASAGIKGKHDAGLLRVIYNLEAEYSEDLTQKVKEEQGFDTRVSEANLVLITKDFGGIYFGNGTTGTYKDLYSRVDIFDSNNMDRSSNAALFRQAKSGNNQLAYMTPKWNGVYAKVAVISPDNSNGEDIDILGLRLLYVTDNFGLVLNRSQVDKKQLPGHQDDDYVRYALSSSYTWESFYLGGLVELNHDDPQGDSTVYGISGKYSLDKLTFKLGAQHKVFDDSQQDSQTLYLASLNYAFSEQLSTYIEVAEYADDSATNDPANNNGENRNDNINIGLHFKF</sequence>
<evidence type="ECO:0000256" key="8">
    <source>
        <dbReference type="ARBA" id="ARBA00023114"/>
    </source>
</evidence>
<dbReference type="InterPro" id="IPR023614">
    <property type="entry name" value="Porin_dom_sf"/>
</dbReference>
<dbReference type="PANTHER" id="PTHR34501:SF9">
    <property type="entry name" value="MAJOR OUTER MEMBRANE PROTEIN P.IA"/>
    <property type="match status" value="1"/>
</dbReference>
<evidence type="ECO:0000256" key="1">
    <source>
        <dbReference type="ARBA" id="ARBA00004571"/>
    </source>
</evidence>
<dbReference type="Gene3D" id="2.40.160.10">
    <property type="entry name" value="Porin"/>
    <property type="match status" value="1"/>
</dbReference>
<dbReference type="EMBL" id="CP033578">
    <property type="protein sequence ID" value="AYV23146.1"/>
    <property type="molecule type" value="Genomic_DNA"/>
</dbReference>
<evidence type="ECO:0000256" key="9">
    <source>
        <dbReference type="ARBA" id="ARBA00023136"/>
    </source>
</evidence>
<dbReference type="AlphaFoldDB" id="A0A3G4VE88"/>
<evidence type="ECO:0000259" key="12">
    <source>
        <dbReference type="Pfam" id="PF13609"/>
    </source>
</evidence>
<reference evidence="13 14" key="1">
    <citation type="submission" date="2018-11" db="EMBL/GenBank/DDBJ databases">
        <title>Complete Genome Sequence of Vbrio mediterranei 117-T6: a Potential Pathogen Bacteria Isolated from the Conchocelis of Pyropia.</title>
        <authorList>
            <person name="Liu Q."/>
        </authorList>
    </citation>
    <scope>NUCLEOTIDE SEQUENCE [LARGE SCALE GENOMIC DNA]</scope>
    <source>
        <strain evidence="13 14">117-T6</strain>
    </source>
</reference>
<dbReference type="Pfam" id="PF13609">
    <property type="entry name" value="Porin_4"/>
    <property type="match status" value="1"/>
</dbReference>
<keyword evidence="8" id="KW-0626">Porin</keyword>
<feature type="signal peptide" evidence="11">
    <location>
        <begin position="1"/>
        <end position="21"/>
    </location>
</feature>
<dbReference type="GO" id="GO:0006811">
    <property type="term" value="P:monoatomic ion transport"/>
    <property type="evidence" value="ECO:0007669"/>
    <property type="project" value="UniProtKB-KW"/>
</dbReference>
<organism evidence="13 14">
    <name type="scientific">Vibrio mediterranei</name>
    <dbReference type="NCBI Taxonomy" id="689"/>
    <lineage>
        <taxon>Bacteria</taxon>
        <taxon>Pseudomonadati</taxon>
        <taxon>Pseudomonadota</taxon>
        <taxon>Gammaproteobacteria</taxon>
        <taxon>Vibrionales</taxon>
        <taxon>Vibrionaceae</taxon>
        <taxon>Vibrio</taxon>
    </lineage>
</organism>
<evidence type="ECO:0000256" key="11">
    <source>
        <dbReference type="SAM" id="SignalP"/>
    </source>
</evidence>
<dbReference type="RefSeq" id="WP_124941260.1">
    <property type="nucleotide sequence ID" value="NZ_CP033578.1"/>
</dbReference>
<dbReference type="GO" id="GO:0046930">
    <property type="term" value="C:pore complex"/>
    <property type="evidence" value="ECO:0007669"/>
    <property type="project" value="UniProtKB-KW"/>
</dbReference>
<keyword evidence="3" id="KW-0813">Transport</keyword>
<comment type="subcellular location">
    <subcellularLocation>
        <location evidence="1">Cell outer membrane</location>
        <topology evidence="1">Multi-pass membrane protein</topology>
    </subcellularLocation>
</comment>
<dbReference type="InterPro" id="IPR050298">
    <property type="entry name" value="Gram-neg_bact_OMP"/>
</dbReference>
<protein>
    <submittedName>
        <fullName evidence="13">Porin</fullName>
    </submittedName>
</protein>
<keyword evidence="7" id="KW-0406">Ion transport</keyword>
<evidence type="ECO:0000256" key="6">
    <source>
        <dbReference type="ARBA" id="ARBA00022729"/>
    </source>
</evidence>
<evidence type="ECO:0000256" key="4">
    <source>
        <dbReference type="ARBA" id="ARBA00022452"/>
    </source>
</evidence>
<dbReference type="PANTHER" id="PTHR34501">
    <property type="entry name" value="PROTEIN YDDL-RELATED"/>
    <property type="match status" value="1"/>
</dbReference>
<keyword evidence="6 11" id="KW-0732">Signal</keyword>
<feature type="chain" id="PRO_5018079351" evidence="11">
    <location>
        <begin position="22"/>
        <end position="332"/>
    </location>
</feature>
<evidence type="ECO:0000256" key="7">
    <source>
        <dbReference type="ARBA" id="ARBA00023065"/>
    </source>
</evidence>
<proteinExistence type="predicted"/>
<name>A0A3G4VE88_9VIBR</name>
<keyword evidence="4" id="KW-1134">Transmembrane beta strand</keyword>
<comment type="subunit">
    <text evidence="2">Homotrimer.</text>
</comment>
<dbReference type="GO" id="GO:0009279">
    <property type="term" value="C:cell outer membrane"/>
    <property type="evidence" value="ECO:0007669"/>
    <property type="project" value="UniProtKB-SubCell"/>
</dbReference>